<evidence type="ECO:0000313" key="2">
    <source>
        <dbReference type="Proteomes" id="UP001458880"/>
    </source>
</evidence>
<sequence length="100" mass="11939">MARERENANRQFRMHRRQLRDASDPFNMPEERFKELFRLSRELVFHLIHLLRPHLHQPAISVDHKFLATLRFYATGSYQPCVGQEYCFSVSPDIDASNCF</sequence>
<protein>
    <submittedName>
        <fullName evidence="1">Uncharacterized protein</fullName>
    </submittedName>
</protein>
<gene>
    <name evidence="1" type="ORF">QE152_g9964</name>
</gene>
<accession>A0AAW1LT70</accession>
<dbReference type="EMBL" id="JASPKY010000088">
    <property type="protein sequence ID" value="KAK9738327.1"/>
    <property type="molecule type" value="Genomic_DNA"/>
</dbReference>
<organism evidence="1 2">
    <name type="scientific">Popillia japonica</name>
    <name type="common">Japanese beetle</name>
    <dbReference type="NCBI Taxonomy" id="7064"/>
    <lineage>
        <taxon>Eukaryota</taxon>
        <taxon>Metazoa</taxon>
        <taxon>Ecdysozoa</taxon>
        <taxon>Arthropoda</taxon>
        <taxon>Hexapoda</taxon>
        <taxon>Insecta</taxon>
        <taxon>Pterygota</taxon>
        <taxon>Neoptera</taxon>
        <taxon>Endopterygota</taxon>
        <taxon>Coleoptera</taxon>
        <taxon>Polyphaga</taxon>
        <taxon>Scarabaeiformia</taxon>
        <taxon>Scarabaeidae</taxon>
        <taxon>Rutelinae</taxon>
        <taxon>Popillia</taxon>
    </lineage>
</organism>
<proteinExistence type="predicted"/>
<evidence type="ECO:0000313" key="1">
    <source>
        <dbReference type="EMBL" id="KAK9738327.1"/>
    </source>
</evidence>
<dbReference type="AlphaFoldDB" id="A0AAW1LT70"/>
<reference evidence="1 2" key="1">
    <citation type="journal article" date="2024" name="BMC Genomics">
        <title>De novo assembly and annotation of Popillia japonica's genome with initial clues to its potential as an invasive pest.</title>
        <authorList>
            <person name="Cucini C."/>
            <person name="Boschi S."/>
            <person name="Funari R."/>
            <person name="Cardaioli E."/>
            <person name="Iannotti N."/>
            <person name="Marturano G."/>
            <person name="Paoli F."/>
            <person name="Bruttini M."/>
            <person name="Carapelli A."/>
            <person name="Frati F."/>
            <person name="Nardi F."/>
        </authorList>
    </citation>
    <scope>NUCLEOTIDE SEQUENCE [LARGE SCALE GENOMIC DNA]</scope>
    <source>
        <strain evidence="1">DMR45628</strain>
    </source>
</reference>
<dbReference type="Proteomes" id="UP001458880">
    <property type="component" value="Unassembled WGS sequence"/>
</dbReference>
<keyword evidence="2" id="KW-1185">Reference proteome</keyword>
<name>A0AAW1LT70_POPJA</name>
<comment type="caution">
    <text evidence="1">The sequence shown here is derived from an EMBL/GenBank/DDBJ whole genome shotgun (WGS) entry which is preliminary data.</text>
</comment>